<gene>
    <name evidence="1" type="ORF">GPL26_20705</name>
</gene>
<organism evidence="1 2">
    <name type="scientific">Enterocloster citroniae</name>
    <dbReference type="NCBI Taxonomy" id="358743"/>
    <lineage>
        <taxon>Bacteria</taxon>
        <taxon>Bacillati</taxon>
        <taxon>Bacillota</taxon>
        <taxon>Clostridia</taxon>
        <taxon>Lachnospirales</taxon>
        <taxon>Lachnospiraceae</taxon>
        <taxon>Enterocloster</taxon>
    </lineage>
</organism>
<protein>
    <submittedName>
        <fullName evidence="1">DUF2634 domain-containing protein</fullName>
    </submittedName>
</protein>
<reference evidence="1" key="1">
    <citation type="journal article" date="2021" name="Gut Microbes">
        <title>A synthetic consortium of 100 gut commensals modulates the composition and function in a colon model of the microbiome of elderly subjects.</title>
        <authorList>
            <person name="Perez M."/>
            <person name="Ntemiri A."/>
            <person name="Tan H."/>
            <person name="Harris H.M.B."/>
            <person name="Roager H.M."/>
            <person name="Ribiere C."/>
            <person name="O'Toole P.W."/>
        </authorList>
    </citation>
    <scope>NUCLEOTIDE SEQUENCE</scope>
    <source>
        <strain evidence="1">MCC335</strain>
    </source>
</reference>
<dbReference type="AlphaFoldDB" id="A0AA41FIP1"/>
<evidence type="ECO:0000313" key="1">
    <source>
        <dbReference type="EMBL" id="MBT9812044.1"/>
    </source>
</evidence>
<dbReference type="InterPro" id="IPR020288">
    <property type="entry name" value="Sheath_initiator"/>
</dbReference>
<evidence type="ECO:0000313" key="2">
    <source>
        <dbReference type="Proteomes" id="UP000708338"/>
    </source>
</evidence>
<dbReference type="Gene3D" id="3.10.450.40">
    <property type="match status" value="1"/>
</dbReference>
<proteinExistence type="predicted"/>
<dbReference type="Pfam" id="PF10934">
    <property type="entry name" value="Sheath_initiator"/>
    <property type="match status" value="1"/>
</dbReference>
<dbReference type="EMBL" id="WQPS01000043">
    <property type="protein sequence ID" value="MBT9812044.1"/>
    <property type="molecule type" value="Genomic_DNA"/>
</dbReference>
<name>A0AA41FIP1_9FIRM</name>
<dbReference type="RefSeq" id="WP_117450490.1">
    <property type="nucleotide sequence ID" value="NZ_CABJDD010000002.1"/>
</dbReference>
<dbReference type="SUPFAM" id="SSF160719">
    <property type="entry name" value="gpW/gp25-like"/>
    <property type="match status" value="1"/>
</dbReference>
<dbReference type="Proteomes" id="UP000708338">
    <property type="component" value="Unassembled WGS sequence"/>
</dbReference>
<accession>A0AA41FIP1</accession>
<comment type="caution">
    <text evidence="1">The sequence shown here is derived from an EMBL/GenBank/DDBJ whole genome shotgun (WGS) entry which is preliminary data.</text>
</comment>
<sequence>MAELTTSLVLQERSYGGRTYKLSEEKIEGFVDGVDSLKQAIYKILSTERYEYPIYSFNYGIAWKELIGEERPYVRAEMKRMIQEALLQDDRILEVDGFVFDFSGDLCRCTFSVASIYGEIEIGTEVAV</sequence>